<dbReference type="InterPro" id="IPR018056">
    <property type="entry name" value="Kringle_CS"/>
</dbReference>
<evidence type="ECO:0000256" key="10">
    <source>
        <dbReference type="ARBA" id="ARBA00022729"/>
    </source>
</evidence>
<evidence type="ECO:0000256" key="14">
    <source>
        <dbReference type="ARBA" id="ARBA00023157"/>
    </source>
</evidence>
<reference evidence="25" key="1">
    <citation type="submission" date="2025-08" db="UniProtKB">
        <authorList>
            <consortium name="RefSeq"/>
        </authorList>
    </citation>
    <scope>IDENTIFICATION</scope>
    <source>
        <tissue evidence="25">Blood</tissue>
    </source>
</reference>
<dbReference type="PANTHER" id="PTHR24264:SF38">
    <property type="entry name" value="UROKINASE-TYPE PLASMINOGEN ACTIVATOR"/>
    <property type="match status" value="1"/>
</dbReference>
<dbReference type="InterPro" id="IPR001254">
    <property type="entry name" value="Trypsin_dom"/>
</dbReference>
<dbReference type="Pfam" id="PF00089">
    <property type="entry name" value="Trypsin"/>
    <property type="match status" value="1"/>
</dbReference>
<dbReference type="FunFam" id="2.40.20.10:FF:000001">
    <property type="entry name" value="Urokinase-type plasminogen activator"/>
    <property type="match status" value="1"/>
</dbReference>
<keyword evidence="6" id="KW-0964">Secreted</keyword>
<dbReference type="RefSeq" id="XP_022355326.1">
    <property type="nucleotide sequence ID" value="XM_022499618.1"/>
</dbReference>
<keyword evidence="10 20" id="KW-0732">Signal</keyword>
<keyword evidence="13" id="KW-0865">Zymogen</keyword>
<comment type="caution">
    <text evidence="17">Lacks conserved residue(s) required for the propagation of feature annotation.</text>
</comment>
<dbReference type="InterPro" id="IPR050127">
    <property type="entry name" value="Serine_Proteases_S1"/>
</dbReference>
<evidence type="ECO:0000256" key="4">
    <source>
        <dbReference type="ARBA" id="ARBA00013183"/>
    </source>
</evidence>
<dbReference type="GO" id="GO:0033628">
    <property type="term" value="P:regulation of cell adhesion mediated by integrin"/>
    <property type="evidence" value="ECO:0007669"/>
    <property type="project" value="TreeGrafter"/>
</dbReference>
<dbReference type="InterPro" id="IPR001314">
    <property type="entry name" value="Peptidase_S1A"/>
</dbReference>
<dbReference type="PROSITE" id="PS50240">
    <property type="entry name" value="TRYPSIN_DOM"/>
    <property type="match status" value="1"/>
</dbReference>
<evidence type="ECO:0000256" key="3">
    <source>
        <dbReference type="ARBA" id="ARBA00004613"/>
    </source>
</evidence>
<evidence type="ECO:0000259" key="22">
    <source>
        <dbReference type="PROSITE" id="PS50070"/>
    </source>
</evidence>
<dbReference type="SUPFAM" id="SSF57440">
    <property type="entry name" value="Kringle-like"/>
    <property type="match status" value="1"/>
</dbReference>
<dbReference type="PROSITE" id="PS50026">
    <property type="entry name" value="EGF_3"/>
    <property type="match status" value="1"/>
</dbReference>
<evidence type="ECO:0000256" key="12">
    <source>
        <dbReference type="ARBA" id="ARBA00022825"/>
    </source>
</evidence>
<evidence type="ECO:0000256" key="20">
    <source>
        <dbReference type="SAM" id="SignalP"/>
    </source>
</evidence>
<dbReference type="EC" id="3.4.21.73" evidence="4"/>
<keyword evidence="15" id="KW-0617">Plasminogen activation</keyword>
<dbReference type="InterPro" id="IPR013806">
    <property type="entry name" value="Kringle-like"/>
</dbReference>
<feature type="disulfide bond" evidence="17">
    <location>
        <begin position="55"/>
        <end position="64"/>
    </location>
</feature>
<comment type="subcellular location">
    <subcellularLocation>
        <location evidence="3">Secreted</location>
    </subcellularLocation>
</comment>
<dbReference type="KEGG" id="elk:111144976"/>
<dbReference type="PROSITE" id="PS00135">
    <property type="entry name" value="TRYPSIN_SER"/>
    <property type="match status" value="1"/>
</dbReference>
<dbReference type="PRINTS" id="PR00018">
    <property type="entry name" value="KRINGLE"/>
</dbReference>
<keyword evidence="12 19" id="KW-0720">Serine protease</keyword>
<comment type="subunit">
    <text evidence="16">Found in high and low molecular mass forms. Each consists of two chains, A and B. The high molecular mass form contains a long chain A which is cleaved to yield a short chain A. Forms heterodimer with SERPINA5. Binds LRP1B; binding is followed by internalization and degradation. Interacts with MRC2. Interacts with PLAUR. In complex with SERPINE1, interacts with PLAUR/uPAR. Interacts with SORL1 and LRP1, either alone or in complex with SERPINE1; these interactions are abolished in the presence of LRPAP1/RAP. The ternary complex composed of PLAUR-PLAU-PAI1 also interacts with SORLA.</text>
</comment>
<evidence type="ECO:0000256" key="15">
    <source>
        <dbReference type="ARBA" id="ARBA00023202"/>
    </source>
</evidence>
<evidence type="ECO:0000256" key="7">
    <source>
        <dbReference type="ARBA" id="ARBA00022536"/>
    </source>
</evidence>
<dbReference type="OrthoDB" id="9406323at2759"/>
<evidence type="ECO:0000256" key="8">
    <source>
        <dbReference type="ARBA" id="ARBA00022572"/>
    </source>
</evidence>
<dbReference type="CDD" id="cd00108">
    <property type="entry name" value="KR"/>
    <property type="match status" value="1"/>
</dbReference>
<evidence type="ECO:0000256" key="17">
    <source>
        <dbReference type="PROSITE-ProRule" id="PRU00076"/>
    </source>
</evidence>
<evidence type="ECO:0000256" key="18">
    <source>
        <dbReference type="PROSITE-ProRule" id="PRU00121"/>
    </source>
</evidence>
<accession>A0A2Y9J496</accession>
<dbReference type="GO" id="GO:0005615">
    <property type="term" value="C:extracellular space"/>
    <property type="evidence" value="ECO:0007669"/>
    <property type="project" value="TreeGrafter"/>
</dbReference>
<feature type="signal peptide" evidence="20">
    <location>
        <begin position="1"/>
        <end position="20"/>
    </location>
</feature>
<dbReference type="FunFam" id="2.40.10.10:FF:000065">
    <property type="entry name" value="Urokinase-type plasminogen activator"/>
    <property type="match status" value="1"/>
</dbReference>
<dbReference type="SMART" id="SM00020">
    <property type="entry name" value="Tryp_SPc"/>
    <property type="match status" value="1"/>
</dbReference>
<evidence type="ECO:0000256" key="1">
    <source>
        <dbReference type="ARBA" id="ARBA00000942"/>
    </source>
</evidence>
<dbReference type="CDD" id="cd00190">
    <property type="entry name" value="Tryp_SPc"/>
    <property type="match status" value="1"/>
</dbReference>
<dbReference type="InterPro" id="IPR000742">
    <property type="entry name" value="EGF"/>
</dbReference>
<keyword evidence="24" id="KW-1185">Reference proteome</keyword>
<protein>
    <recommendedName>
        <fullName evidence="5">Urokinase-type plasminogen activator</fullName>
        <ecNumber evidence="4">3.4.21.73</ecNumber>
    </recommendedName>
</protein>
<proteinExistence type="predicted"/>
<feature type="domain" description="EGF-like" evidence="21">
    <location>
        <begin position="29"/>
        <end position="65"/>
    </location>
</feature>
<dbReference type="PROSITE" id="PS00021">
    <property type="entry name" value="KRINGLE_1"/>
    <property type="match status" value="1"/>
</dbReference>
<keyword evidence="14 17" id="KW-1015">Disulfide bond</keyword>
<dbReference type="STRING" id="391180.A0A2Y9J496"/>
<evidence type="ECO:0000259" key="21">
    <source>
        <dbReference type="PROSITE" id="PS50026"/>
    </source>
</evidence>
<dbReference type="PANTHER" id="PTHR24264">
    <property type="entry name" value="TRYPSIN-RELATED"/>
    <property type="match status" value="1"/>
</dbReference>
<dbReference type="FunFam" id="2.10.25.10:FF:000266">
    <property type="entry name" value="Urokinase-type plasminogen activator"/>
    <property type="match status" value="1"/>
</dbReference>
<evidence type="ECO:0000256" key="19">
    <source>
        <dbReference type="RuleBase" id="RU363034"/>
    </source>
</evidence>
<dbReference type="Pfam" id="PF00051">
    <property type="entry name" value="Kringle"/>
    <property type="match status" value="1"/>
</dbReference>
<evidence type="ECO:0000256" key="16">
    <source>
        <dbReference type="ARBA" id="ARBA00046787"/>
    </source>
</evidence>
<dbReference type="Gene3D" id="2.40.20.10">
    <property type="entry name" value="Plasminogen Kringle 4"/>
    <property type="match status" value="1"/>
</dbReference>
<dbReference type="InterPro" id="IPR018114">
    <property type="entry name" value="TRYPSIN_HIS"/>
</dbReference>
<evidence type="ECO:0000259" key="23">
    <source>
        <dbReference type="PROSITE" id="PS50240"/>
    </source>
</evidence>
<dbReference type="InterPro" id="IPR009003">
    <property type="entry name" value="Peptidase_S1_PA"/>
</dbReference>
<dbReference type="InterPro" id="IPR033116">
    <property type="entry name" value="TRYPSIN_SER"/>
</dbReference>
<evidence type="ECO:0000256" key="2">
    <source>
        <dbReference type="ARBA" id="ARBA00004018"/>
    </source>
</evidence>
<evidence type="ECO:0000313" key="25">
    <source>
        <dbReference type="RefSeq" id="XP_022355326.1"/>
    </source>
</evidence>
<dbReference type="InterPro" id="IPR038178">
    <property type="entry name" value="Kringle_sf"/>
</dbReference>
<evidence type="ECO:0000313" key="24">
    <source>
        <dbReference type="Proteomes" id="UP000248482"/>
    </source>
</evidence>
<evidence type="ECO:0000256" key="13">
    <source>
        <dbReference type="ARBA" id="ARBA00023145"/>
    </source>
</evidence>
<feature type="chain" id="PRO_5016034244" description="Urokinase-type plasminogen activator" evidence="20">
    <location>
        <begin position="21"/>
        <end position="432"/>
    </location>
</feature>
<dbReference type="AlphaFoldDB" id="A0A2Y9J496"/>
<dbReference type="GO" id="GO:0004252">
    <property type="term" value="F:serine-type endopeptidase activity"/>
    <property type="evidence" value="ECO:0007669"/>
    <property type="project" value="UniProtKB-EC"/>
</dbReference>
<dbReference type="FunFam" id="2.40.10.10:FF:000068">
    <property type="entry name" value="transmembrane protease serine 2"/>
    <property type="match status" value="1"/>
</dbReference>
<organism evidence="24 25">
    <name type="scientific">Enhydra lutris kenyoni</name>
    <name type="common">northern sea otter</name>
    <dbReference type="NCBI Taxonomy" id="391180"/>
    <lineage>
        <taxon>Eukaryota</taxon>
        <taxon>Metazoa</taxon>
        <taxon>Chordata</taxon>
        <taxon>Craniata</taxon>
        <taxon>Vertebrata</taxon>
        <taxon>Euteleostomi</taxon>
        <taxon>Mammalia</taxon>
        <taxon>Eutheria</taxon>
        <taxon>Laurasiatheria</taxon>
        <taxon>Carnivora</taxon>
        <taxon>Caniformia</taxon>
        <taxon>Musteloidea</taxon>
        <taxon>Mustelidae</taxon>
        <taxon>Lutrinae</taxon>
        <taxon>Enhydra</taxon>
    </lineage>
</organism>
<keyword evidence="11 19" id="KW-0378">Hydrolase</keyword>
<comment type="catalytic activity">
    <reaction evidence="1">
        <text>Specific cleavage of Arg-|-Val bond in plasminogen to form plasmin.</text>
        <dbReference type="EC" id="3.4.21.73"/>
    </reaction>
</comment>
<gene>
    <name evidence="25" type="primary">LOC111144976</name>
</gene>
<dbReference type="InterPro" id="IPR000001">
    <property type="entry name" value="Kringle"/>
</dbReference>
<dbReference type="SMART" id="SM00130">
    <property type="entry name" value="KR"/>
    <property type="match status" value="1"/>
</dbReference>
<dbReference type="GeneID" id="111144976"/>
<evidence type="ECO:0000256" key="11">
    <source>
        <dbReference type="ARBA" id="ARBA00022801"/>
    </source>
</evidence>
<dbReference type="InterPro" id="IPR043504">
    <property type="entry name" value="Peptidase_S1_PA_chymotrypsin"/>
</dbReference>
<keyword evidence="8 18" id="KW-0420">Kringle</keyword>
<dbReference type="GO" id="GO:0031639">
    <property type="term" value="P:plasminogen activation"/>
    <property type="evidence" value="ECO:0007669"/>
    <property type="project" value="TreeGrafter"/>
</dbReference>
<name>A0A2Y9J496_ENHLU</name>
<comment type="function">
    <text evidence="2">Specifically cleaves the zymogen plasminogen to form the active enzyme plasmin.</text>
</comment>
<keyword evidence="7 17" id="KW-0245">EGF-like domain</keyword>
<sequence length="432" mass="48218">MRILLTCLLLCALVVSDSEGSHELHPVSSASNCHCLNGGTCVSYKYFSNIHRCNCPKKFQGEHCEIDTTKTCFEGNGHSYRGKADTDIIGRPCLAWNSATVLLKEYHALRPDALQLGLGKHNYCRNPNNRRSPWCYVQVGLKQLVRECMVPECSSGKNPLTPEKAEFQCGQKALRPRFKIIGGEFTTIENQPWFAAIYRRHHGGSITYLCGGSLISPCWVLSATHCFINHPKKEDYIVYLGRSKRNSGTPGEMMFEVEKLILHEDYNADNLAHHNDIALLKIRSNTGQCAQPSRSIQTICLPPVRGDANFGMSCEIAGFGKENDTDYLYPEQLKMTVVKLVSYQECQQPHYYGSEVTTKMLCAADPQWETDSCQGDSGGPLVCSIQGRLTLTGIVSWGSGCAMKDKPGVYTRVSHFLPWIHMHARQQNGLTL</sequence>
<dbReference type="SUPFAM" id="SSF50494">
    <property type="entry name" value="Trypsin-like serine proteases"/>
    <property type="match status" value="1"/>
</dbReference>
<dbReference type="PROSITE" id="PS00134">
    <property type="entry name" value="TRYPSIN_HIS"/>
    <property type="match status" value="1"/>
</dbReference>
<feature type="domain" description="Kringle" evidence="22">
    <location>
        <begin position="71"/>
        <end position="153"/>
    </location>
</feature>
<dbReference type="Proteomes" id="UP000248482">
    <property type="component" value="Unplaced"/>
</dbReference>
<dbReference type="PROSITE" id="PS50070">
    <property type="entry name" value="KRINGLE_2"/>
    <property type="match status" value="1"/>
</dbReference>
<dbReference type="PRINTS" id="PR00722">
    <property type="entry name" value="CHYMOTRYPSIN"/>
</dbReference>
<dbReference type="Gene3D" id="2.10.25.10">
    <property type="entry name" value="Laminin"/>
    <property type="match status" value="1"/>
</dbReference>
<dbReference type="PROSITE" id="PS00022">
    <property type="entry name" value="EGF_1"/>
    <property type="match status" value="1"/>
</dbReference>
<evidence type="ECO:0000256" key="9">
    <source>
        <dbReference type="ARBA" id="ARBA00022670"/>
    </source>
</evidence>
<feature type="domain" description="Peptidase S1" evidence="23">
    <location>
        <begin position="180"/>
        <end position="425"/>
    </location>
</feature>
<dbReference type="GO" id="GO:0042730">
    <property type="term" value="P:fibrinolysis"/>
    <property type="evidence" value="ECO:0007669"/>
    <property type="project" value="TreeGrafter"/>
</dbReference>
<evidence type="ECO:0000256" key="6">
    <source>
        <dbReference type="ARBA" id="ARBA00022525"/>
    </source>
</evidence>
<dbReference type="Gene3D" id="2.40.10.10">
    <property type="entry name" value="Trypsin-like serine proteases"/>
    <property type="match status" value="2"/>
</dbReference>
<keyword evidence="9 19" id="KW-0645">Protease</keyword>
<evidence type="ECO:0000256" key="5">
    <source>
        <dbReference type="ARBA" id="ARBA00019414"/>
    </source>
</evidence>